<reference evidence="10" key="1">
    <citation type="submission" date="2022-11" db="UniProtKB">
        <authorList>
            <consortium name="WormBaseParasite"/>
        </authorList>
    </citation>
    <scope>IDENTIFICATION</scope>
</reference>
<feature type="compositionally biased region" description="Polar residues" evidence="6">
    <location>
        <begin position="346"/>
        <end position="355"/>
    </location>
</feature>
<keyword evidence="3 7" id="KW-1133">Transmembrane helix</keyword>
<feature type="compositionally biased region" description="Polar residues" evidence="6">
    <location>
        <begin position="308"/>
        <end position="320"/>
    </location>
</feature>
<dbReference type="GO" id="GO:0055091">
    <property type="term" value="P:phospholipid homeostasis"/>
    <property type="evidence" value="ECO:0007669"/>
    <property type="project" value="TreeGrafter"/>
</dbReference>
<feature type="transmembrane region" description="Helical" evidence="7">
    <location>
        <begin position="16"/>
        <end position="38"/>
    </location>
</feature>
<feature type="transmembrane region" description="Helical" evidence="7">
    <location>
        <begin position="206"/>
        <end position="226"/>
    </location>
</feature>
<evidence type="ECO:0000256" key="4">
    <source>
        <dbReference type="ARBA" id="ARBA00023136"/>
    </source>
</evidence>
<feature type="compositionally biased region" description="Acidic residues" evidence="6">
    <location>
        <begin position="288"/>
        <end position="306"/>
    </location>
</feature>
<feature type="transmembrane region" description="Helical" evidence="7">
    <location>
        <begin position="238"/>
        <end position="263"/>
    </location>
</feature>
<evidence type="ECO:0000256" key="5">
    <source>
        <dbReference type="PROSITE-ProRule" id="PRU00205"/>
    </source>
</evidence>
<feature type="region of interest" description="Disordered" evidence="6">
    <location>
        <begin position="279"/>
        <end position="355"/>
    </location>
</feature>
<feature type="transmembrane region" description="Helical" evidence="7">
    <location>
        <begin position="120"/>
        <end position="138"/>
    </location>
</feature>
<comment type="subcellular location">
    <subcellularLocation>
        <location evidence="1">Membrane</location>
        <topology evidence="1">Multi-pass membrane protein</topology>
    </subcellularLocation>
</comment>
<dbReference type="PANTHER" id="PTHR13439:SF70">
    <property type="entry name" value="TLC DOMAIN-CONTAINING PROTEIN-RELATED"/>
    <property type="match status" value="1"/>
</dbReference>
<evidence type="ECO:0000313" key="10">
    <source>
        <dbReference type="WBParaSite" id="PSU_v2.g4568.t1"/>
    </source>
</evidence>
<feature type="transmembrane region" description="Helical" evidence="7">
    <location>
        <begin position="168"/>
        <end position="185"/>
    </location>
</feature>
<proteinExistence type="predicted"/>
<dbReference type="InterPro" id="IPR050846">
    <property type="entry name" value="TLCD"/>
</dbReference>
<name>A0A914YY51_9BILA</name>
<organism evidence="9 10">
    <name type="scientific">Panagrolaimus superbus</name>
    <dbReference type="NCBI Taxonomy" id="310955"/>
    <lineage>
        <taxon>Eukaryota</taxon>
        <taxon>Metazoa</taxon>
        <taxon>Ecdysozoa</taxon>
        <taxon>Nematoda</taxon>
        <taxon>Chromadorea</taxon>
        <taxon>Rhabditida</taxon>
        <taxon>Tylenchina</taxon>
        <taxon>Panagrolaimomorpha</taxon>
        <taxon>Panagrolaimoidea</taxon>
        <taxon>Panagrolaimidae</taxon>
        <taxon>Panagrolaimus</taxon>
    </lineage>
</organism>
<dbReference type="GO" id="GO:0005886">
    <property type="term" value="C:plasma membrane"/>
    <property type="evidence" value="ECO:0007669"/>
    <property type="project" value="TreeGrafter"/>
</dbReference>
<keyword evidence="2 5" id="KW-0812">Transmembrane</keyword>
<evidence type="ECO:0000256" key="7">
    <source>
        <dbReference type="SAM" id="Phobius"/>
    </source>
</evidence>
<protein>
    <submittedName>
        <fullName evidence="10">TLC domain-containing protein</fullName>
    </submittedName>
</protein>
<feature type="domain" description="TLC" evidence="8">
    <location>
        <begin position="73"/>
        <end position="273"/>
    </location>
</feature>
<dbReference type="InterPro" id="IPR006634">
    <property type="entry name" value="TLC-dom"/>
</dbReference>
<dbReference type="GO" id="GO:0007009">
    <property type="term" value="P:plasma membrane organization"/>
    <property type="evidence" value="ECO:0007669"/>
    <property type="project" value="TreeGrafter"/>
</dbReference>
<evidence type="ECO:0000313" key="9">
    <source>
        <dbReference type="Proteomes" id="UP000887577"/>
    </source>
</evidence>
<dbReference type="GO" id="GO:0071709">
    <property type="term" value="P:membrane assembly"/>
    <property type="evidence" value="ECO:0007669"/>
    <property type="project" value="TreeGrafter"/>
</dbReference>
<sequence length="355" mass="41162">MSLPIIDQKWQDILEILFYILLSFICFRILQFTVRWYLFGKCTFRTFNYWRFRRRSRRRNTLDSQNIQVIPPNKKWRISNEAVSFIHSVVSGLWALYILMNFHEKIANDMIHFTDKFALYLIYMSFGYITHDLIDLLINERSARIIELLFHHVVVITAFMTTIITGKFLAVVVFGLLMELNSVFLHSRSLMNLYRQPKDSVGFKMISLLNIASFMIFRMAVSGYLLKWQISEAWKLEWYYTVVTFLVIVSLAATNTVLCYRVMAADGLLGKKYARPRENAENKSEGEITADDEEVEDEDFDDDDIESGGSNTRVLPNNRSRQADTVASTATTSTAIEHHVPLVDEGTQTPINPSV</sequence>
<dbReference type="WBParaSite" id="PSU_v2.g4568.t1">
    <property type="protein sequence ID" value="PSU_v2.g4568.t1"/>
    <property type="gene ID" value="PSU_v2.g4568"/>
</dbReference>
<evidence type="ECO:0000256" key="1">
    <source>
        <dbReference type="ARBA" id="ARBA00004141"/>
    </source>
</evidence>
<dbReference type="PANTHER" id="PTHR13439">
    <property type="entry name" value="CT120 PROTEIN"/>
    <property type="match status" value="1"/>
</dbReference>
<evidence type="ECO:0000259" key="8">
    <source>
        <dbReference type="PROSITE" id="PS50922"/>
    </source>
</evidence>
<evidence type="ECO:0000256" key="2">
    <source>
        <dbReference type="ARBA" id="ARBA00022692"/>
    </source>
</evidence>
<evidence type="ECO:0000256" key="6">
    <source>
        <dbReference type="SAM" id="MobiDB-lite"/>
    </source>
</evidence>
<dbReference type="PROSITE" id="PS50922">
    <property type="entry name" value="TLC"/>
    <property type="match status" value="1"/>
</dbReference>
<dbReference type="Pfam" id="PF03798">
    <property type="entry name" value="TRAM_LAG1_CLN8"/>
    <property type="match status" value="1"/>
</dbReference>
<feature type="transmembrane region" description="Helical" evidence="7">
    <location>
        <begin position="145"/>
        <end position="162"/>
    </location>
</feature>
<dbReference type="Proteomes" id="UP000887577">
    <property type="component" value="Unplaced"/>
</dbReference>
<dbReference type="AlphaFoldDB" id="A0A914YY51"/>
<dbReference type="SMART" id="SM00724">
    <property type="entry name" value="TLC"/>
    <property type="match status" value="1"/>
</dbReference>
<accession>A0A914YY51</accession>
<evidence type="ECO:0000256" key="3">
    <source>
        <dbReference type="ARBA" id="ARBA00022989"/>
    </source>
</evidence>
<keyword evidence="9" id="KW-1185">Reference proteome</keyword>
<feature type="transmembrane region" description="Helical" evidence="7">
    <location>
        <begin position="82"/>
        <end position="100"/>
    </location>
</feature>
<keyword evidence="4 5" id="KW-0472">Membrane</keyword>
<feature type="compositionally biased region" description="Low complexity" evidence="6">
    <location>
        <begin position="323"/>
        <end position="335"/>
    </location>
</feature>
<dbReference type="GO" id="GO:0097035">
    <property type="term" value="P:regulation of membrane lipid distribution"/>
    <property type="evidence" value="ECO:0007669"/>
    <property type="project" value="TreeGrafter"/>
</dbReference>